<keyword evidence="3" id="KW-1185">Reference proteome</keyword>
<feature type="region of interest" description="Disordered" evidence="1">
    <location>
        <begin position="221"/>
        <end position="249"/>
    </location>
</feature>
<feature type="compositionally biased region" description="Basic residues" evidence="1">
    <location>
        <begin position="168"/>
        <end position="180"/>
    </location>
</feature>
<evidence type="ECO:0000313" key="3">
    <source>
        <dbReference type="Proteomes" id="UP001219525"/>
    </source>
</evidence>
<dbReference type="AlphaFoldDB" id="A0AAD6VC66"/>
<reference evidence="2" key="1">
    <citation type="submission" date="2023-03" db="EMBL/GenBank/DDBJ databases">
        <title>Massive genome expansion in bonnet fungi (Mycena s.s.) driven by repeated elements and novel gene families across ecological guilds.</title>
        <authorList>
            <consortium name="Lawrence Berkeley National Laboratory"/>
            <person name="Harder C.B."/>
            <person name="Miyauchi S."/>
            <person name="Viragh M."/>
            <person name="Kuo A."/>
            <person name="Thoen E."/>
            <person name="Andreopoulos B."/>
            <person name="Lu D."/>
            <person name="Skrede I."/>
            <person name="Drula E."/>
            <person name="Henrissat B."/>
            <person name="Morin E."/>
            <person name="Kohler A."/>
            <person name="Barry K."/>
            <person name="LaButti K."/>
            <person name="Morin E."/>
            <person name="Salamov A."/>
            <person name="Lipzen A."/>
            <person name="Mereny Z."/>
            <person name="Hegedus B."/>
            <person name="Baldrian P."/>
            <person name="Stursova M."/>
            <person name="Weitz H."/>
            <person name="Taylor A."/>
            <person name="Grigoriev I.V."/>
            <person name="Nagy L.G."/>
            <person name="Martin F."/>
            <person name="Kauserud H."/>
        </authorList>
    </citation>
    <scope>NUCLEOTIDE SEQUENCE</scope>
    <source>
        <strain evidence="2">9144</strain>
    </source>
</reference>
<dbReference type="EMBL" id="JARJCW010000043">
    <property type="protein sequence ID" value="KAJ7205548.1"/>
    <property type="molecule type" value="Genomic_DNA"/>
</dbReference>
<name>A0AAD6VC66_9AGAR</name>
<accession>A0AAD6VC66</accession>
<dbReference type="Proteomes" id="UP001219525">
    <property type="component" value="Unassembled WGS sequence"/>
</dbReference>
<sequence length="348" mass="37890">MCVAALRATLETAGALDARINLCSALQNLSDKAAPASSTLITRRPEHPRHSRIWLAERARITRDPQRAHASRKTHRSPSLTRIVLPAIGACHPHTSRPRSPASSFPLLAATRARAGAHPTHPHRARPAARSRSLLPVSRSPPLARRHLRAQRANPSPIPPPPSGFARRPPHATHSARAHRASPTASTCARNTLIYRPSYPAVVFCTPPVARDPQLAHALRKTHRSPSGTRGPPHTHRATHHRRLPPARFPPSLAKLATLYADRHILPGHTPPPNPPARTLRFRLPFTATAVCRTGMPPPVLRRGQAQPVHSRDLNAAPPLHRARGVRLLAAAKAPPVHVVLRSGSDHI</sequence>
<organism evidence="2 3">
    <name type="scientific">Mycena pura</name>
    <dbReference type="NCBI Taxonomy" id="153505"/>
    <lineage>
        <taxon>Eukaryota</taxon>
        <taxon>Fungi</taxon>
        <taxon>Dikarya</taxon>
        <taxon>Basidiomycota</taxon>
        <taxon>Agaricomycotina</taxon>
        <taxon>Agaricomycetes</taxon>
        <taxon>Agaricomycetidae</taxon>
        <taxon>Agaricales</taxon>
        <taxon>Marasmiineae</taxon>
        <taxon>Mycenaceae</taxon>
        <taxon>Mycena</taxon>
    </lineage>
</organism>
<evidence type="ECO:0000256" key="1">
    <source>
        <dbReference type="SAM" id="MobiDB-lite"/>
    </source>
</evidence>
<feature type="compositionally biased region" description="Basic residues" evidence="1">
    <location>
        <begin position="233"/>
        <end position="245"/>
    </location>
</feature>
<feature type="region of interest" description="Disordered" evidence="1">
    <location>
        <begin position="113"/>
        <end position="185"/>
    </location>
</feature>
<evidence type="ECO:0000313" key="2">
    <source>
        <dbReference type="EMBL" id="KAJ7205548.1"/>
    </source>
</evidence>
<comment type="caution">
    <text evidence="2">The sequence shown here is derived from an EMBL/GenBank/DDBJ whole genome shotgun (WGS) entry which is preliminary data.</text>
</comment>
<protein>
    <submittedName>
        <fullName evidence="2">Uncharacterized protein</fullName>
    </submittedName>
</protein>
<feature type="compositionally biased region" description="Low complexity" evidence="1">
    <location>
        <begin position="130"/>
        <end position="143"/>
    </location>
</feature>
<feature type="compositionally biased region" description="Basic residues" evidence="1">
    <location>
        <begin position="120"/>
        <end position="129"/>
    </location>
</feature>
<proteinExistence type="predicted"/>
<gene>
    <name evidence="2" type="ORF">GGX14DRAFT_644867</name>
</gene>